<comment type="caution">
    <text evidence="2">The sequence shown here is derived from an EMBL/GenBank/DDBJ whole genome shotgun (WGS) entry which is preliminary data.</text>
</comment>
<evidence type="ECO:0000313" key="3">
    <source>
        <dbReference type="Proteomes" id="UP001302316"/>
    </source>
</evidence>
<sequence length="61" mass="6743">MQIIAIVLMIFFAVCGYQIARKAGYNPWLGLLAAIPIVHLVLLLILAFSEWPIHRGESHGG</sequence>
<organism evidence="2 3">
    <name type="scientific">Natronospira elongata</name>
    <dbReference type="NCBI Taxonomy" id="3110268"/>
    <lineage>
        <taxon>Bacteria</taxon>
        <taxon>Pseudomonadati</taxon>
        <taxon>Pseudomonadota</taxon>
        <taxon>Gammaproteobacteria</taxon>
        <taxon>Natronospirales</taxon>
        <taxon>Natronospiraceae</taxon>
        <taxon>Natronospira</taxon>
    </lineage>
</organism>
<dbReference type="Proteomes" id="UP001302316">
    <property type="component" value="Unassembled WGS sequence"/>
</dbReference>
<keyword evidence="3" id="KW-1185">Reference proteome</keyword>
<accession>A0AAP6JEK4</accession>
<keyword evidence="1" id="KW-1133">Transmembrane helix</keyword>
<dbReference type="AlphaFoldDB" id="A0AAP6JEK4"/>
<dbReference type="EMBL" id="JAYGII010000005">
    <property type="protein sequence ID" value="MEA5445042.1"/>
    <property type="molecule type" value="Genomic_DNA"/>
</dbReference>
<name>A0AAP6JEK4_9GAMM</name>
<reference evidence="2 3" key="1">
    <citation type="submission" date="2023-12" db="EMBL/GenBank/DDBJ databases">
        <title>Whole-genome sequencing of halo(alkali)philic microorganisms from hypersaline lakes.</title>
        <authorList>
            <person name="Sorokin D.Y."/>
            <person name="Merkel A.Y."/>
            <person name="Messina E."/>
            <person name="Yakimov M."/>
        </authorList>
    </citation>
    <scope>NUCLEOTIDE SEQUENCE [LARGE SCALE GENOMIC DNA]</scope>
    <source>
        <strain evidence="2 3">AB-CW1</strain>
    </source>
</reference>
<dbReference type="RefSeq" id="WP_346050666.1">
    <property type="nucleotide sequence ID" value="NZ_JAYGII010000005.1"/>
</dbReference>
<gene>
    <name evidence="2" type="ORF">VCB98_04315</name>
</gene>
<evidence type="ECO:0000256" key="1">
    <source>
        <dbReference type="SAM" id="Phobius"/>
    </source>
</evidence>
<evidence type="ECO:0000313" key="2">
    <source>
        <dbReference type="EMBL" id="MEA5445042.1"/>
    </source>
</evidence>
<keyword evidence="1" id="KW-0472">Membrane</keyword>
<proteinExistence type="predicted"/>
<keyword evidence="1" id="KW-0812">Transmembrane</keyword>
<feature type="transmembrane region" description="Helical" evidence="1">
    <location>
        <begin position="28"/>
        <end position="48"/>
    </location>
</feature>
<protein>
    <submittedName>
        <fullName evidence="2">Uncharacterized protein</fullName>
    </submittedName>
</protein>